<dbReference type="InterPro" id="IPR005828">
    <property type="entry name" value="MFS_sugar_transport-like"/>
</dbReference>
<dbReference type="OrthoDB" id="6612291at2759"/>
<feature type="transmembrane region" description="Helical" evidence="6">
    <location>
        <begin position="101"/>
        <end position="121"/>
    </location>
</feature>
<dbReference type="EMBL" id="NCSJ02000368">
    <property type="protein sequence ID" value="RFU25067.1"/>
    <property type="molecule type" value="Genomic_DNA"/>
</dbReference>
<feature type="non-terminal residue" evidence="8">
    <location>
        <position position="592"/>
    </location>
</feature>
<gene>
    <name evidence="8" type="ORF">B7463_g11270</name>
</gene>
<evidence type="ECO:0000256" key="6">
    <source>
        <dbReference type="SAM" id="Phobius"/>
    </source>
</evidence>
<dbReference type="PANTHER" id="PTHR48022">
    <property type="entry name" value="PLASTIDIC GLUCOSE TRANSPORTER 4"/>
    <property type="match status" value="1"/>
</dbReference>
<comment type="similarity">
    <text evidence="2">Belongs to the major facilitator superfamily. Sugar transporter (TC 2.A.1.1) family.</text>
</comment>
<evidence type="ECO:0000256" key="5">
    <source>
        <dbReference type="ARBA" id="ARBA00023136"/>
    </source>
</evidence>
<keyword evidence="9" id="KW-1185">Reference proteome</keyword>
<evidence type="ECO:0000256" key="3">
    <source>
        <dbReference type="ARBA" id="ARBA00022692"/>
    </source>
</evidence>
<keyword evidence="5 6" id="KW-0472">Membrane</keyword>
<evidence type="ECO:0000313" key="8">
    <source>
        <dbReference type="EMBL" id="RFU25067.1"/>
    </source>
</evidence>
<dbReference type="Pfam" id="PF00083">
    <property type="entry name" value="Sugar_tr"/>
    <property type="match status" value="1"/>
</dbReference>
<keyword evidence="3 6" id="KW-0812">Transmembrane</keyword>
<dbReference type="InterPro" id="IPR036259">
    <property type="entry name" value="MFS_trans_sf"/>
</dbReference>
<dbReference type="OMA" id="NSWWGGA"/>
<reference evidence="8 9" key="1">
    <citation type="submission" date="2018-05" db="EMBL/GenBank/DDBJ databases">
        <title>Draft genome sequence of Scytalidium lignicola DSM 105466, a ubiquitous saprotrophic fungus.</title>
        <authorList>
            <person name="Buettner E."/>
            <person name="Gebauer A.M."/>
            <person name="Hofrichter M."/>
            <person name="Liers C."/>
            <person name="Kellner H."/>
        </authorList>
    </citation>
    <scope>NUCLEOTIDE SEQUENCE [LARGE SCALE GENOMIC DNA]</scope>
    <source>
        <strain evidence="8 9">DSM 105466</strain>
    </source>
</reference>
<dbReference type="InterPro" id="IPR005829">
    <property type="entry name" value="Sugar_transporter_CS"/>
</dbReference>
<feature type="domain" description="Major facilitator superfamily (MFS) profile" evidence="7">
    <location>
        <begin position="33"/>
        <end position="521"/>
    </location>
</feature>
<dbReference type="InterPro" id="IPR020846">
    <property type="entry name" value="MFS_dom"/>
</dbReference>
<feature type="non-terminal residue" evidence="8">
    <location>
        <position position="1"/>
    </location>
</feature>
<feature type="transmembrane region" description="Helical" evidence="6">
    <location>
        <begin position="133"/>
        <end position="154"/>
    </location>
</feature>
<dbReference type="AlphaFoldDB" id="A0A3E2GVL1"/>
<proteinExistence type="inferred from homology"/>
<dbReference type="SUPFAM" id="SSF103473">
    <property type="entry name" value="MFS general substrate transporter"/>
    <property type="match status" value="1"/>
</dbReference>
<feature type="transmembrane region" description="Helical" evidence="6">
    <location>
        <begin position="244"/>
        <end position="263"/>
    </location>
</feature>
<evidence type="ECO:0000256" key="4">
    <source>
        <dbReference type="ARBA" id="ARBA00022989"/>
    </source>
</evidence>
<organism evidence="8 9">
    <name type="scientific">Scytalidium lignicola</name>
    <name type="common">Hyphomycete</name>
    <dbReference type="NCBI Taxonomy" id="5539"/>
    <lineage>
        <taxon>Eukaryota</taxon>
        <taxon>Fungi</taxon>
        <taxon>Dikarya</taxon>
        <taxon>Ascomycota</taxon>
        <taxon>Pezizomycotina</taxon>
        <taxon>Leotiomycetes</taxon>
        <taxon>Leotiomycetes incertae sedis</taxon>
        <taxon>Scytalidium</taxon>
    </lineage>
</organism>
<dbReference type="PROSITE" id="PS50850">
    <property type="entry name" value="MFS"/>
    <property type="match status" value="1"/>
</dbReference>
<evidence type="ECO:0000256" key="1">
    <source>
        <dbReference type="ARBA" id="ARBA00004141"/>
    </source>
</evidence>
<dbReference type="Gene3D" id="1.20.1250.20">
    <property type="entry name" value="MFS general substrate transporter like domains"/>
    <property type="match status" value="1"/>
</dbReference>
<comment type="subcellular location">
    <subcellularLocation>
        <location evidence="1">Membrane</location>
        <topology evidence="1">Multi-pass membrane protein</topology>
    </subcellularLocation>
</comment>
<dbReference type="Proteomes" id="UP000258309">
    <property type="component" value="Unassembled WGS sequence"/>
</dbReference>
<name>A0A3E2GVL1_SCYLI</name>
<dbReference type="GO" id="GO:0005351">
    <property type="term" value="F:carbohydrate:proton symporter activity"/>
    <property type="evidence" value="ECO:0007669"/>
    <property type="project" value="TreeGrafter"/>
</dbReference>
<evidence type="ECO:0000259" key="7">
    <source>
        <dbReference type="PROSITE" id="PS50850"/>
    </source>
</evidence>
<feature type="transmembrane region" description="Helical" evidence="6">
    <location>
        <begin position="465"/>
        <end position="484"/>
    </location>
</feature>
<dbReference type="PANTHER" id="PTHR48022:SF2">
    <property type="entry name" value="PLASTIDIC GLUCOSE TRANSPORTER 4"/>
    <property type="match status" value="1"/>
</dbReference>
<comment type="caution">
    <text evidence="8">The sequence shown here is derived from an EMBL/GenBank/DDBJ whole genome shotgun (WGS) entry which is preliminary data.</text>
</comment>
<feature type="transmembrane region" description="Helical" evidence="6">
    <location>
        <begin position="429"/>
        <end position="453"/>
    </location>
</feature>
<dbReference type="InterPro" id="IPR050360">
    <property type="entry name" value="MFS_Sugar_Transporters"/>
</dbReference>
<accession>A0A3E2GVL1</accession>
<feature type="transmembrane region" description="Helical" evidence="6">
    <location>
        <begin position="496"/>
        <end position="517"/>
    </location>
</feature>
<dbReference type="PROSITE" id="PS00216">
    <property type="entry name" value="SUGAR_TRANSPORT_1"/>
    <property type="match status" value="2"/>
</dbReference>
<feature type="transmembrane region" description="Helical" evidence="6">
    <location>
        <begin position="398"/>
        <end position="417"/>
    </location>
</feature>
<protein>
    <recommendedName>
        <fullName evidence="7">Major facilitator superfamily (MFS) profile domain-containing protein</fullName>
    </recommendedName>
</protein>
<sequence length="592" mass="65373">MLCSYAATTTNTKRQDLAFEKACSYAVTLKPSSLLQLINRPKLDFYDGASTTLQTISPHQGTHSTVALHLRVFVFISIPQFAKDRGLYDAATDTYYLPSSWLSVGSGTPFAGTIVGTLLAGPLIERIGRKKTVGVIAAIALLGMIIMNAVQSYWGILGGRIVNSISMGLELNNIPLYMGELSPPAIRGTMVNFFQWWLFFGALIAKIVVYKSNDRFPDSDWSWRMGNPPRSPSYTSVKTLTSPLAMVVQVVIPVILCGVLLVMPESPTWFLSKDRENDARKSLQYIRKGLATEAEIEQELQLMRDAVREQREFHKATTYMDCFRGTNGRRTMISCVVQLLEQFSGNGFMISYSVIFMAQVGIKDPLQASMGTIGMGLAGSTLAFFLSDRIGRRPLMMFSAFFMWAGLWITSGLVGYLPGGVTSTSLQSFLLALLLLWNMFQLLGWASCVWIVSSEVPTNQLREKTMSISTTVSIAAVVFINYIAPFVQNEPGNLGAGIGFVWGAFSFISIFFVYFCVPEMSGRSLEELDELFEAKVPARKFKGYVCHGIGAQITEVQDRNADAHHVSLKVIDAEVVNEDKSGPKTTVKAMVK</sequence>
<keyword evidence="4 6" id="KW-1133">Transmembrane helix</keyword>
<feature type="transmembrane region" description="Helical" evidence="6">
    <location>
        <begin position="368"/>
        <end position="386"/>
    </location>
</feature>
<feature type="transmembrane region" description="Helical" evidence="6">
    <location>
        <begin position="190"/>
        <end position="210"/>
    </location>
</feature>
<evidence type="ECO:0000256" key="2">
    <source>
        <dbReference type="ARBA" id="ARBA00010992"/>
    </source>
</evidence>
<evidence type="ECO:0000313" key="9">
    <source>
        <dbReference type="Proteomes" id="UP000258309"/>
    </source>
</evidence>
<dbReference type="GO" id="GO:0016020">
    <property type="term" value="C:membrane"/>
    <property type="evidence" value="ECO:0007669"/>
    <property type="project" value="UniProtKB-SubCell"/>
</dbReference>